<evidence type="ECO:0000313" key="7">
    <source>
        <dbReference type="Proteomes" id="UP000294856"/>
    </source>
</evidence>
<dbReference type="GO" id="GO:0046306">
    <property type="term" value="P:alkanesulfonate catabolic process"/>
    <property type="evidence" value="ECO:0007669"/>
    <property type="project" value="TreeGrafter"/>
</dbReference>
<evidence type="ECO:0000313" key="6">
    <source>
        <dbReference type="EMBL" id="TCJ99454.1"/>
    </source>
</evidence>
<dbReference type="Pfam" id="PF00296">
    <property type="entry name" value="Bac_luciferase"/>
    <property type="match status" value="1"/>
</dbReference>
<dbReference type="Proteomes" id="UP000294856">
    <property type="component" value="Unassembled WGS sequence"/>
</dbReference>
<dbReference type="PANTHER" id="PTHR42847">
    <property type="entry name" value="ALKANESULFONATE MONOOXYGENASE"/>
    <property type="match status" value="1"/>
</dbReference>
<dbReference type="InterPro" id="IPR050172">
    <property type="entry name" value="SsuD_RutA_monooxygenase"/>
</dbReference>
<dbReference type="InterPro" id="IPR011251">
    <property type="entry name" value="Luciferase-like_dom"/>
</dbReference>
<dbReference type="SUPFAM" id="SSF51679">
    <property type="entry name" value="Bacterial luciferase-like"/>
    <property type="match status" value="1"/>
</dbReference>
<evidence type="ECO:0000256" key="2">
    <source>
        <dbReference type="ARBA" id="ARBA00022643"/>
    </source>
</evidence>
<keyword evidence="3" id="KW-0560">Oxidoreductase</keyword>
<dbReference type="NCBIfam" id="TIGR03619">
    <property type="entry name" value="F420_Rv2161c"/>
    <property type="match status" value="1"/>
</dbReference>
<dbReference type="InterPro" id="IPR019921">
    <property type="entry name" value="Lucif-like_OxRdtase_Rv2161c"/>
</dbReference>
<dbReference type="PANTHER" id="PTHR42847:SF4">
    <property type="entry name" value="ALKANESULFONATE MONOOXYGENASE-RELATED"/>
    <property type="match status" value="1"/>
</dbReference>
<dbReference type="Gene3D" id="3.20.20.30">
    <property type="entry name" value="Luciferase-like domain"/>
    <property type="match status" value="1"/>
</dbReference>
<accession>A0A4R1FZZ9</accession>
<feature type="domain" description="Luciferase-like" evidence="5">
    <location>
        <begin position="20"/>
        <end position="202"/>
    </location>
</feature>
<evidence type="ECO:0000256" key="3">
    <source>
        <dbReference type="ARBA" id="ARBA00023002"/>
    </source>
</evidence>
<reference evidence="6 7" key="1">
    <citation type="submission" date="2019-03" db="EMBL/GenBank/DDBJ databases">
        <title>Genomic Encyclopedia of Type Strains, Phase IV (KMG-IV): sequencing the most valuable type-strain genomes for metagenomic binning, comparative biology and taxonomic classification.</title>
        <authorList>
            <person name="Goeker M."/>
        </authorList>
    </citation>
    <scope>NUCLEOTIDE SEQUENCE [LARGE SCALE GENOMIC DNA]</scope>
    <source>
        <strain evidence="6 7">DSM 44684</strain>
    </source>
</reference>
<keyword evidence="1" id="KW-0285">Flavoprotein</keyword>
<keyword evidence="2" id="KW-0288">FMN</keyword>
<evidence type="ECO:0000256" key="4">
    <source>
        <dbReference type="ARBA" id="ARBA00023033"/>
    </source>
</evidence>
<proteinExistence type="predicted"/>
<dbReference type="GO" id="GO:0008726">
    <property type="term" value="F:alkanesulfonate monooxygenase activity"/>
    <property type="evidence" value="ECO:0007669"/>
    <property type="project" value="TreeGrafter"/>
</dbReference>
<dbReference type="STRING" id="1210063.GCA_001612665_02449"/>
<dbReference type="RefSeq" id="WP_067449368.1">
    <property type="nucleotide sequence ID" value="NZ_SMFR01000001.1"/>
</dbReference>
<evidence type="ECO:0000256" key="1">
    <source>
        <dbReference type="ARBA" id="ARBA00022630"/>
    </source>
</evidence>
<name>A0A4R1FZZ9_9NOCA</name>
<dbReference type="InterPro" id="IPR036661">
    <property type="entry name" value="Luciferase-like_sf"/>
</dbReference>
<dbReference type="AlphaFoldDB" id="A0A4R1FZZ9"/>
<organism evidence="6 7">
    <name type="scientific">Nocardia alba</name>
    <dbReference type="NCBI Taxonomy" id="225051"/>
    <lineage>
        <taxon>Bacteria</taxon>
        <taxon>Bacillati</taxon>
        <taxon>Actinomycetota</taxon>
        <taxon>Actinomycetes</taxon>
        <taxon>Mycobacteriales</taxon>
        <taxon>Nocardiaceae</taxon>
        <taxon>Nocardia</taxon>
    </lineage>
</organism>
<dbReference type="OrthoDB" id="5172444at2"/>
<dbReference type="EMBL" id="SMFR01000001">
    <property type="protein sequence ID" value="TCJ99454.1"/>
    <property type="molecule type" value="Genomic_DNA"/>
</dbReference>
<protein>
    <submittedName>
        <fullName evidence="6">Putative F420-dependent oxidoreductase</fullName>
    </submittedName>
</protein>
<gene>
    <name evidence="6" type="ORF">DFR71_0431</name>
</gene>
<keyword evidence="7" id="KW-1185">Reference proteome</keyword>
<evidence type="ECO:0000259" key="5">
    <source>
        <dbReference type="Pfam" id="PF00296"/>
    </source>
</evidence>
<comment type="caution">
    <text evidence="6">The sequence shown here is derived from an EMBL/GenBank/DDBJ whole genome shotgun (WGS) entry which is preliminary data.</text>
</comment>
<sequence>MRFAMTYPMTSHPCDPGLASGAGVAAVAVAAEAAGFHALGFTDHPAPSQRWLDAGGHDALDPFVAMGFAAAHTTTLRLIPNIVVLPYRNPFLVAKAGATLDRLSGGRFTLAIGTGYLKREFAALGVDYDERKDLVDEGLAVIRAIWTGDDVSFEGRHFSAHGITAHPRPATAPPIWIGGNTGAARARVVTHGDGWCPFAAPAVLAQTAGTTSMTSNDALVRGIDDLRRRCDAAGRDWTALDISFTNFAGGRPGEAGFDADGYLGGLEALAAIGVTWVQVPMLGLGVEQLVEQLDRFRADVIDVYDQ</sequence>
<keyword evidence="4" id="KW-0503">Monooxygenase</keyword>